<proteinExistence type="predicted"/>
<gene>
    <name evidence="1" type="ORF">ACFSKU_02225</name>
</gene>
<organism evidence="1 2">
    <name type="scientific">Pontibacter silvestris</name>
    <dbReference type="NCBI Taxonomy" id="2305183"/>
    <lineage>
        <taxon>Bacteria</taxon>
        <taxon>Pseudomonadati</taxon>
        <taxon>Bacteroidota</taxon>
        <taxon>Cytophagia</taxon>
        <taxon>Cytophagales</taxon>
        <taxon>Hymenobacteraceae</taxon>
        <taxon>Pontibacter</taxon>
    </lineage>
</organism>
<protein>
    <submittedName>
        <fullName evidence="1">Uncharacterized protein</fullName>
    </submittedName>
</protein>
<sequence>MIDLQEFLFLSLDDRATAVWEQGTFLGVRLEGEYTLALYHMGHFFCEVWYNSLSDEIALIQGFTSATQLEPYLKQIELPQF</sequence>
<dbReference type="RefSeq" id="WP_229963189.1">
    <property type="nucleotide sequence ID" value="NZ_JAJJWI010000095.1"/>
</dbReference>
<evidence type="ECO:0000313" key="2">
    <source>
        <dbReference type="Proteomes" id="UP001597369"/>
    </source>
</evidence>
<reference evidence="2" key="1">
    <citation type="journal article" date="2019" name="Int. J. Syst. Evol. Microbiol.">
        <title>The Global Catalogue of Microorganisms (GCM) 10K type strain sequencing project: providing services to taxonomists for standard genome sequencing and annotation.</title>
        <authorList>
            <consortium name="The Broad Institute Genomics Platform"/>
            <consortium name="The Broad Institute Genome Sequencing Center for Infectious Disease"/>
            <person name="Wu L."/>
            <person name="Ma J."/>
        </authorList>
    </citation>
    <scope>NUCLEOTIDE SEQUENCE [LARGE SCALE GENOMIC DNA]</scope>
    <source>
        <strain evidence="2">JCM 16545</strain>
    </source>
</reference>
<dbReference type="Proteomes" id="UP001597369">
    <property type="component" value="Unassembled WGS sequence"/>
</dbReference>
<name>A0ABW4WV77_9BACT</name>
<keyword evidence="2" id="KW-1185">Reference proteome</keyword>
<comment type="caution">
    <text evidence="1">The sequence shown here is derived from an EMBL/GenBank/DDBJ whole genome shotgun (WGS) entry which is preliminary data.</text>
</comment>
<dbReference type="EMBL" id="JBHUHV010000006">
    <property type="protein sequence ID" value="MFD2065685.1"/>
    <property type="molecule type" value="Genomic_DNA"/>
</dbReference>
<accession>A0ABW4WV77</accession>
<evidence type="ECO:0000313" key="1">
    <source>
        <dbReference type="EMBL" id="MFD2065685.1"/>
    </source>
</evidence>